<name>A0A165DMT2_9BASI</name>
<organism evidence="1 2">
    <name type="scientific">Calocera cornea HHB12733</name>
    <dbReference type="NCBI Taxonomy" id="1353952"/>
    <lineage>
        <taxon>Eukaryota</taxon>
        <taxon>Fungi</taxon>
        <taxon>Dikarya</taxon>
        <taxon>Basidiomycota</taxon>
        <taxon>Agaricomycotina</taxon>
        <taxon>Dacrymycetes</taxon>
        <taxon>Dacrymycetales</taxon>
        <taxon>Dacrymycetaceae</taxon>
        <taxon>Calocera</taxon>
    </lineage>
</organism>
<evidence type="ECO:0000313" key="1">
    <source>
        <dbReference type="EMBL" id="KZT53152.1"/>
    </source>
</evidence>
<keyword evidence="2" id="KW-1185">Reference proteome</keyword>
<gene>
    <name evidence="1" type="ORF">CALCODRAFT_440526</name>
</gene>
<sequence>LQEQLPDGATIAAVILASDKTQLSTFRGDKSAWPVYLSLANIHKGVCRKPTERAMVLLGYLPASKLQVELSDAERSIRQHEVFHHCISTLLQPMHQATQDGVLIVCGDGLQRRIHPVLVSYIADHPEQCMIVTCRQNRCPRCTIEPEERGAPIVGSTRDPLSILRIAANSHDERSFRKQMKSLGLLPIARPFWSDLLISNIFESMTPDLLHELHKGLFKDHLVKWTMDIVDPKLLDYRYQSLSPHHGLLAFPHGISKIEQWTGTEYKNMEKTFCAAIAGLVPSSVQRAARGMIDFIYLSQFPQHSEHTLSLLDASWQEFHSFKAVFRDLPSCHGFDFPKMHKANHNTEAIRSRGTLDGYSTELPEQLHKTEAKKIYRAGNKKDPFRHMSKVLRREAALEKFARYLYWLQSTSDPRPRSQTSLLCDNTSI</sequence>
<dbReference type="OrthoDB" id="2418900at2759"/>
<dbReference type="AlphaFoldDB" id="A0A165DMT2"/>
<protein>
    <submittedName>
        <fullName evidence="1">Uncharacterized protein</fullName>
    </submittedName>
</protein>
<dbReference type="Pfam" id="PF18759">
    <property type="entry name" value="Plavaka"/>
    <property type="match status" value="1"/>
</dbReference>
<dbReference type="STRING" id="1353952.A0A165DMT2"/>
<reference evidence="1 2" key="1">
    <citation type="journal article" date="2016" name="Mol. Biol. Evol.">
        <title>Comparative Genomics of Early-Diverging Mushroom-Forming Fungi Provides Insights into the Origins of Lignocellulose Decay Capabilities.</title>
        <authorList>
            <person name="Nagy L.G."/>
            <person name="Riley R."/>
            <person name="Tritt A."/>
            <person name="Adam C."/>
            <person name="Daum C."/>
            <person name="Floudas D."/>
            <person name="Sun H."/>
            <person name="Yadav J.S."/>
            <person name="Pangilinan J."/>
            <person name="Larsson K.H."/>
            <person name="Matsuura K."/>
            <person name="Barry K."/>
            <person name="Labutti K."/>
            <person name="Kuo R."/>
            <person name="Ohm R.A."/>
            <person name="Bhattacharya S.S."/>
            <person name="Shirouzu T."/>
            <person name="Yoshinaga Y."/>
            <person name="Martin F.M."/>
            <person name="Grigoriev I.V."/>
            <person name="Hibbett D.S."/>
        </authorList>
    </citation>
    <scope>NUCLEOTIDE SEQUENCE [LARGE SCALE GENOMIC DNA]</scope>
    <source>
        <strain evidence="1 2">HHB12733</strain>
    </source>
</reference>
<evidence type="ECO:0000313" key="2">
    <source>
        <dbReference type="Proteomes" id="UP000076842"/>
    </source>
</evidence>
<proteinExistence type="predicted"/>
<dbReference type="Proteomes" id="UP000076842">
    <property type="component" value="Unassembled WGS sequence"/>
</dbReference>
<dbReference type="EMBL" id="KV424045">
    <property type="protein sequence ID" value="KZT53152.1"/>
    <property type="molecule type" value="Genomic_DNA"/>
</dbReference>
<dbReference type="InParanoid" id="A0A165DMT2"/>
<dbReference type="InterPro" id="IPR041078">
    <property type="entry name" value="Plavaka"/>
</dbReference>
<feature type="non-terminal residue" evidence="1">
    <location>
        <position position="1"/>
    </location>
</feature>
<accession>A0A165DMT2</accession>